<sequence>MFMQSFCLPINIDNLQFIPSSSQEPVEPYYVCLASGTNTTDISRSSEDTIAFHPIMLVIYPTPNQFCSYFHPEFAQSLNDLGQKCKVDVAINVETSPEIILIGNVAHVELARVQLLILLDRLNGMSTDFLQVPH</sequence>
<organism evidence="1 2">
    <name type="scientific">Rhizopus microsporus</name>
    <dbReference type="NCBI Taxonomy" id="58291"/>
    <lineage>
        <taxon>Eukaryota</taxon>
        <taxon>Fungi</taxon>
        <taxon>Fungi incertae sedis</taxon>
        <taxon>Mucoromycota</taxon>
        <taxon>Mucoromycotina</taxon>
        <taxon>Mucoromycetes</taxon>
        <taxon>Mucorales</taxon>
        <taxon>Mucorineae</taxon>
        <taxon>Rhizopodaceae</taxon>
        <taxon>Rhizopus</taxon>
    </lineage>
</organism>
<name>A0A1X0S9P5_RHIZD</name>
<dbReference type="VEuPathDB" id="FungiDB:BCV72DRAFT_338983"/>
<reference evidence="1 2" key="1">
    <citation type="journal article" date="2016" name="Proc. Natl. Acad. Sci. U.S.A.">
        <title>Lipid metabolic changes in an early divergent fungus govern the establishment of a mutualistic symbiosis with endobacteria.</title>
        <authorList>
            <person name="Lastovetsky O.A."/>
            <person name="Gaspar M.L."/>
            <person name="Mondo S.J."/>
            <person name="LaButti K.M."/>
            <person name="Sandor L."/>
            <person name="Grigoriev I.V."/>
            <person name="Henry S.A."/>
            <person name="Pawlowska T.E."/>
        </authorList>
    </citation>
    <scope>NUCLEOTIDE SEQUENCE [LARGE SCALE GENOMIC DNA]</scope>
    <source>
        <strain evidence="1 2">ATCC 11559</strain>
    </source>
</reference>
<accession>A0A1X0S9P5</accession>
<proteinExistence type="predicted"/>
<protein>
    <submittedName>
        <fullName evidence="1">Uncharacterized protein</fullName>
    </submittedName>
</protein>
<dbReference type="AlphaFoldDB" id="A0A1X0S9P5"/>
<dbReference type="Proteomes" id="UP000242381">
    <property type="component" value="Unassembled WGS sequence"/>
</dbReference>
<dbReference type="EMBL" id="KV921286">
    <property type="protein sequence ID" value="ORE20919.1"/>
    <property type="molecule type" value="Genomic_DNA"/>
</dbReference>
<gene>
    <name evidence="1" type="ORF">BCV71DRAFT_68592</name>
</gene>
<evidence type="ECO:0000313" key="2">
    <source>
        <dbReference type="Proteomes" id="UP000242381"/>
    </source>
</evidence>
<evidence type="ECO:0000313" key="1">
    <source>
        <dbReference type="EMBL" id="ORE20919.1"/>
    </source>
</evidence>